<evidence type="ECO:0000313" key="2">
    <source>
        <dbReference type="Proteomes" id="UP000010552"/>
    </source>
</evidence>
<gene>
    <name evidence="1" type="ORF">PAL_GLEAN10002988</name>
</gene>
<keyword evidence="2" id="KW-1185">Reference proteome</keyword>
<reference evidence="2" key="1">
    <citation type="journal article" date="2013" name="Science">
        <title>Comparative analysis of bat genomes provides insight into the evolution of flight and immunity.</title>
        <authorList>
            <person name="Zhang G."/>
            <person name="Cowled C."/>
            <person name="Shi Z."/>
            <person name="Huang Z."/>
            <person name="Bishop-Lilly K.A."/>
            <person name="Fang X."/>
            <person name="Wynne J.W."/>
            <person name="Xiong Z."/>
            <person name="Baker M.L."/>
            <person name="Zhao W."/>
            <person name="Tachedjian M."/>
            <person name="Zhu Y."/>
            <person name="Zhou P."/>
            <person name="Jiang X."/>
            <person name="Ng J."/>
            <person name="Yang L."/>
            <person name="Wu L."/>
            <person name="Xiao J."/>
            <person name="Feng Y."/>
            <person name="Chen Y."/>
            <person name="Sun X."/>
            <person name="Zhang Y."/>
            <person name="Marsh G.A."/>
            <person name="Crameri G."/>
            <person name="Broder C.C."/>
            <person name="Frey K.G."/>
            <person name="Wang L.F."/>
            <person name="Wang J."/>
        </authorList>
    </citation>
    <scope>NUCLEOTIDE SEQUENCE [LARGE SCALE GENOMIC DNA]</scope>
</reference>
<dbReference type="Proteomes" id="UP000010552">
    <property type="component" value="Unassembled WGS sequence"/>
</dbReference>
<organism evidence="1 2">
    <name type="scientific">Pteropus alecto</name>
    <name type="common">Black flying fox</name>
    <dbReference type="NCBI Taxonomy" id="9402"/>
    <lineage>
        <taxon>Eukaryota</taxon>
        <taxon>Metazoa</taxon>
        <taxon>Chordata</taxon>
        <taxon>Craniata</taxon>
        <taxon>Vertebrata</taxon>
        <taxon>Euteleostomi</taxon>
        <taxon>Mammalia</taxon>
        <taxon>Eutheria</taxon>
        <taxon>Laurasiatheria</taxon>
        <taxon>Chiroptera</taxon>
        <taxon>Yinpterochiroptera</taxon>
        <taxon>Pteropodoidea</taxon>
        <taxon>Pteropodidae</taxon>
        <taxon>Pteropodinae</taxon>
        <taxon>Pteropus</taxon>
    </lineage>
</organism>
<dbReference type="InParanoid" id="L5JVX6"/>
<accession>L5JVX6</accession>
<sequence length="81" mass="8651">MEKLTISQGATATHQADGSWPVSLIPFFLGSTWRAVMALQQTAPVGSLPPEALFSPGQQCTPLPYVDPLRLRAPVTSCDVV</sequence>
<evidence type="ECO:0000313" key="1">
    <source>
        <dbReference type="EMBL" id="ELK03609.1"/>
    </source>
</evidence>
<dbReference type="EMBL" id="KB031079">
    <property type="protein sequence ID" value="ELK03609.1"/>
    <property type="molecule type" value="Genomic_DNA"/>
</dbReference>
<proteinExistence type="predicted"/>
<dbReference type="AlphaFoldDB" id="L5JVX6"/>
<protein>
    <submittedName>
        <fullName evidence="1">Uncharacterized protein</fullName>
    </submittedName>
</protein>
<name>L5JVX6_PTEAL</name>